<dbReference type="PANTHER" id="PTHR46691">
    <property type="entry name" value="HIGH MOBILITY GROUP B PROTEIN 9"/>
    <property type="match status" value="1"/>
</dbReference>
<evidence type="ECO:0000256" key="4">
    <source>
        <dbReference type="ARBA" id="ARBA00023242"/>
    </source>
</evidence>
<dbReference type="Proteomes" id="UP001202328">
    <property type="component" value="Unassembled WGS sequence"/>
</dbReference>
<dbReference type="SMART" id="SM00398">
    <property type="entry name" value="HMG"/>
    <property type="match status" value="1"/>
</dbReference>
<evidence type="ECO:0000256" key="5">
    <source>
        <dbReference type="ARBA" id="ARBA00054600"/>
    </source>
</evidence>
<feature type="domain" description="HMG box" evidence="9">
    <location>
        <begin position="295"/>
        <end position="362"/>
    </location>
</feature>
<dbReference type="PANTHER" id="PTHR46691:SF3">
    <property type="entry name" value="HIGH MOBILITY GROUP B PROTEIN 15"/>
    <property type="match status" value="1"/>
</dbReference>
<feature type="region of interest" description="Disordered" evidence="8">
    <location>
        <begin position="268"/>
        <end position="301"/>
    </location>
</feature>
<evidence type="ECO:0000256" key="3">
    <source>
        <dbReference type="ARBA" id="ARBA00023163"/>
    </source>
</evidence>
<feature type="compositionally biased region" description="Basic residues" evidence="8">
    <location>
        <begin position="276"/>
        <end position="287"/>
    </location>
</feature>
<dbReference type="SUPFAM" id="SSF47095">
    <property type="entry name" value="HMG-box"/>
    <property type="match status" value="1"/>
</dbReference>
<dbReference type="FunFam" id="1.10.30.10:FF:000055">
    <property type="entry name" value="High mobility group B protein 15"/>
    <property type="match status" value="1"/>
</dbReference>
<proteinExistence type="predicted"/>
<feature type="DNA-binding region" description="HMG box" evidence="6">
    <location>
        <begin position="295"/>
        <end position="362"/>
    </location>
</feature>
<dbReference type="InterPro" id="IPR036910">
    <property type="entry name" value="HMG_box_dom_sf"/>
</dbReference>
<organism evidence="11 12">
    <name type="scientific">Papaver atlanticum</name>
    <dbReference type="NCBI Taxonomy" id="357466"/>
    <lineage>
        <taxon>Eukaryota</taxon>
        <taxon>Viridiplantae</taxon>
        <taxon>Streptophyta</taxon>
        <taxon>Embryophyta</taxon>
        <taxon>Tracheophyta</taxon>
        <taxon>Spermatophyta</taxon>
        <taxon>Magnoliopsida</taxon>
        <taxon>Ranunculales</taxon>
        <taxon>Papaveraceae</taxon>
        <taxon>Papaveroideae</taxon>
        <taxon>Papaver</taxon>
    </lineage>
</organism>
<comment type="function">
    <text evidence="5">Binds preferentially DNA with A/T-rich content.</text>
</comment>
<dbReference type="CDD" id="cd22009">
    <property type="entry name" value="HMG-box_AtHMGB9-like"/>
    <property type="match status" value="1"/>
</dbReference>
<evidence type="ECO:0000259" key="9">
    <source>
        <dbReference type="PROSITE" id="PS50118"/>
    </source>
</evidence>
<feature type="region of interest" description="Disordered" evidence="8">
    <location>
        <begin position="639"/>
        <end position="697"/>
    </location>
</feature>
<feature type="compositionally biased region" description="Basic and acidic residues" evidence="8">
    <location>
        <begin position="643"/>
        <end position="656"/>
    </location>
</feature>
<evidence type="ECO:0000256" key="7">
    <source>
        <dbReference type="SAM" id="Coils"/>
    </source>
</evidence>
<dbReference type="PROSITE" id="PS51011">
    <property type="entry name" value="ARID"/>
    <property type="match status" value="1"/>
</dbReference>
<dbReference type="CDD" id="cd16872">
    <property type="entry name" value="ARID_HMGB9-like"/>
    <property type="match status" value="1"/>
</dbReference>
<dbReference type="InterPro" id="IPR045303">
    <property type="entry name" value="ARID_HMGB9-like"/>
</dbReference>
<accession>A0AAD4XLP5</accession>
<evidence type="ECO:0000256" key="2">
    <source>
        <dbReference type="ARBA" id="ARBA00023125"/>
    </source>
</evidence>
<gene>
    <name evidence="11" type="ORF">MKW98_028079</name>
</gene>
<dbReference type="PROSITE" id="PS50118">
    <property type="entry name" value="HMG_BOX_2"/>
    <property type="match status" value="1"/>
</dbReference>
<feature type="region of interest" description="Disordered" evidence="8">
    <location>
        <begin position="397"/>
        <end position="430"/>
    </location>
</feature>
<keyword evidence="4 6" id="KW-0539">Nucleus</keyword>
<dbReference type="InterPro" id="IPR009071">
    <property type="entry name" value="HMG_box_dom"/>
</dbReference>
<dbReference type="InterPro" id="IPR001606">
    <property type="entry name" value="ARID_dom"/>
</dbReference>
<dbReference type="Gene3D" id="1.10.150.60">
    <property type="entry name" value="ARID DNA-binding domain"/>
    <property type="match status" value="1"/>
</dbReference>
<feature type="compositionally biased region" description="Polar residues" evidence="8">
    <location>
        <begin position="688"/>
        <end position="697"/>
    </location>
</feature>
<name>A0AAD4XLP5_9MAGN</name>
<keyword evidence="3" id="KW-0804">Transcription</keyword>
<dbReference type="SUPFAM" id="SSF46774">
    <property type="entry name" value="ARID-like"/>
    <property type="match status" value="1"/>
</dbReference>
<dbReference type="SMART" id="SM00501">
    <property type="entry name" value="BRIGHT"/>
    <property type="match status" value="1"/>
</dbReference>
<dbReference type="InterPro" id="IPR036431">
    <property type="entry name" value="ARID_dom_sf"/>
</dbReference>
<dbReference type="SMART" id="SM01014">
    <property type="entry name" value="ARID"/>
    <property type="match status" value="1"/>
</dbReference>
<sequence length="697" mass="77174">MVELSGRSEEAGVKGNGKGILYASSSSSPVTCDGNSMLTRKEAPKSSYYFYPQPSAKYEDVVANAKLFMDTLGKLHATMRTKFMIPIIGGKELDLHRLFVEVTSRGGIEKVIRERRWKEVTAAFSFPSTATNASFVLRKYYVSLIHHYEQIYYFKAKGCSTASPDHMLSLSSLPIPIPCPNPHEPTMTQSELAVAAAYSGQKRSRDTEEASNEASSSLGRHVVGVIDAKFEHGYLVTVTLGPDTLKGVLYHIPEQTINHVQNSTCISKDTTTPTTVRRRRRRKKCEMKKRDPDHPKPNRSGYNFFFQEQHARLKPLYPGKDREISRMIGELWNKLGEPEKSVYQEKGLRDKERYRNEMEEYREKLKGQLINTAAVPIQQQLATGVDIEMEDADPKMDFEEGDSVQSQEHDTTTSESELEMQEAEVDKESEKDALTSAFVAPKPVNVAADDFEPQKQTEKIEDAVYVHVPSLENKTAVCDKVGDAVDVKVLSSENATQLIETPIVKVEDAIDVQVTNSETVGSDGFGSQKQIEKVEDALAVQLPSSENVTEGGDSLKLHNQIEKVGDAAEVQVPSSSNITEGGDSLKLQIQIEKVGNAVEDQVPKSENATEGAYALESQIQVEKVGDEFDVQVPISENVTEDGEGFKSQKQIEKGENAVDVQVPSSENVTKDGDCYESQKQIEKGGNVTDVQVPSSEM</sequence>
<dbReference type="EMBL" id="JAJJMB010008071">
    <property type="protein sequence ID" value="KAI3925943.1"/>
    <property type="molecule type" value="Genomic_DNA"/>
</dbReference>
<keyword evidence="1" id="KW-0805">Transcription regulation</keyword>
<dbReference type="GO" id="GO:0003677">
    <property type="term" value="F:DNA binding"/>
    <property type="evidence" value="ECO:0007669"/>
    <property type="project" value="UniProtKB-UniRule"/>
</dbReference>
<evidence type="ECO:0008006" key="13">
    <source>
        <dbReference type="Google" id="ProtNLM"/>
    </source>
</evidence>
<evidence type="ECO:0000256" key="1">
    <source>
        <dbReference type="ARBA" id="ARBA00023015"/>
    </source>
</evidence>
<reference evidence="11" key="1">
    <citation type="submission" date="2022-04" db="EMBL/GenBank/DDBJ databases">
        <title>A functionally conserved STORR gene fusion in Papaver species that diverged 16.8 million years ago.</title>
        <authorList>
            <person name="Catania T."/>
        </authorList>
    </citation>
    <scope>NUCLEOTIDE SEQUENCE</scope>
    <source>
        <strain evidence="11">S-188037</strain>
    </source>
</reference>
<evidence type="ECO:0000313" key="11">
    <source>
        <dbReference type="EMBL" id="KAI3925943.1"/>
    </source>
</evidence>
<dbReference type="Pfam" id="PF00505">
    <property type="entry name" value="HMG_box"/>
    <property type="match status" value="1"/>
</dbReference>
<evidence type="ECO:0000256" key="8">
    <source>
        <dbReference type="SAM" id="MobiDB-lite"/>
    </source>
</evidence>
<dbReference type="AlphaFoldDB" id="A0AAD4XLP5"/>
<protein>
    <recommendedName>
        <fullName evidence="13">High mobility group B protein 15-like</fullName>
    </recommendedName>
</protein>
<comment type="caution">
    <text evidence="11">The sequence shown here is derived from an EMBL/GenBank/DDBJ whole genome shotgun (WGS) entry which is preliminary data.</text>
</comment>
<keyword evidence="7" id="KW-0175">Coiled coil</keyword>
<feature type="coiled-coil region" evidence="7">
    <location>
        <begin position="344"/>
        <end position="371"/>
    </location>
</feature>
<dbReference type="Pfam" id="PF01388">
    <property type="entry name" value="ARID"/>
    <property type="match status" value="1"/>
</dbReference>
<evidence type="ECO:0000259" key="10">
    <source>
        <dbReference type="PROSITE" id="PS51011"/>
    </source>
</evidence>
<dbReference type="Gene3D" id="1.10.30.10">
    <property type="entry name" value="High mobility group box domain"/>
    <property type="match status" value="1"/>
</dbReference>
<feature type="domain" description="ARID" evidence="10">
    <location>
        <begin position="62"/>
        <end position="153"/>
    </location>
</feature>
<evidence type="ECO:0000313" key="12">
    <source>
        <dbReference type="Proteomes" id="UP001202328"/>
    </source>
</evidence>
<dbReference type="FunFam" id="1.10.150.60:FF:000022">
    <property type="entry name" value="High mobility group B protein 15"/>
    <property type="match status" value="1"/>
</dbReference>
<keyword evidence="12" id="KW-1185">Reference proteome</keyword>
<evidence type="ECO:0000256" key="6">
    <source>
        <dbReference type="PROSITE-ProRule" id="PRU00267"/>
    </source>
</evidence>
<dbReference type="GO" id="GO:0005634">
    <property type="term" value="C:nucleus"/>
    <property type="evidence" value="ECO:0007669"/>
    <property type="project" value="UniProtKB-UniRule"/>
</dbReference>
<keyword evidence="2 6" id="KW-0238">DNA-binding</keyword>